<gene>
    <name evidence="1" type="ORF">chiPu_0014618</name>
</gene>
<dbReference type="Proteomes" id="UP000287033">
    <property type="component" value="Unassembled WGS sequence"/>
</dbReference>
<accession>A0A401T0E5</accession>
<protein>
    <submittedName>
        <fullName evidence="1">Uncharacterized protein</fullName>
    </submittedName>
</protein>
<keyword evidence="2" id="KW-1185">Reference proteome</keyword>
<evidence type="ECO:0000313" key="1">
    <source>
        <dbReference type="EMBL" id="GCC36126.1"/>
    </source>
</evidence>
<sequence>MRPVSLSDVNATILFIQKISLSKFEELLEKVNAKINDTVLVPLMAKETILRATWERYKADTRLKNATFLKSFLQLLRPFIAGISKPILQSLPYWNVSCDDFKALVQGFNTGLAEMTLDTKAALEDWIFSYINATGVSCITNTSESGEWLVKNWEFINDLIKSVNLIQQKTNSSPISTTVIQNKTVGESLLNSIFGGLAPLFPVFKPENFTEWFEKRLPVLLSRITSFELASIPTNITCESYQAIMKGFNSVVNFTLPQIGDLYRFGKNILSQHIVLSGSECDADVRKDHELIQRKFMQSLKGLSFKSFLALNFSGFEILDLLTPQILSGLTVHSDALNDVDKISQIIDTLASKNFSDLIAYLTQFVADTKEMNVTAFQNATIRRLMLSKIMKLLEPFFPKLNTSNYVDLFQRKLFLLLPSITEKELATIPTNISCESYQAM</sequence>
<name>A0A401T0E5_CHIPU</name>
<dbReference type="OrthoDB" id="8959169at2759"/>
<evidence type="ECO:0000313" key="2">
    <source>
        <dbReference type="Proteomes" id="UP000287033"/>
    </source>
</evidence>
<comment type="caution">
    <text evidence="1">The sequence shown here is derived from an EMBL/GenBank/DDBJ whole genome shotgun (WGS) entry which is preliminary data.</text>
</comment>
<dbReference type="EMBL" id="BEZZ01000788">
    <property type="protein sequence ID" value="GCC36126.1"/>
    <property type="molecule type" value="Genomic_DNA"/>
</dbReference>
<dbReference type="OMA" id="IFCHLSG"/>
<organism evidence="1 2">
    <name type="scientific">Chiloscyllium punctatum</name>
    <name type="common">Brownbanded bambooshark</name>
    <name type="synonym">Hemiscyllium punctatum</name>
    <dbReference type="NCBI Taxonomy" id="137246"/>
    <lineage>
        <taxon>Eukaryota</taxon>
        <taxon>Metazoa</taxon>
        <taxon>Chordata</taxon>
        <taxon>Craniata</taxon>
        <taxon>Vertebrata</taxon>
        <taxon>Chondrichthyes</taxon>
        <taxon>Elasmobranchii</taxon>
        <taxon>Galeomorphii</taxon>
        <taxon>Galeoidea</taxon>
        <taxon>Orectolobiformes</taxon>
        <taxon>Hemiscylliidae</taxon>
        <taxon>Chiloscyllium</taxon>
    </lineage>
</organism>
<reference evidence="1 2" key="1">
    <citation type="journal article" date="2018" name="Nat. Ecol. Evol.">
        <title>Shark genomes provide insights into elasmobranch evolution and the origin of vertebrates.</title>
        <authorList>
            <person name="Hara Y"/>
            <person name="Yamaguchi K"/>
            <person name="Onimaru K"/>
            <person name="Kadota M"/>
            <person name="Koyanagi M"/>
            <person name="Keeley SD"/>
            <person name="Tatsumi K"/>
            <person name="Tanaka K"/>
            <person name="Motone F"/>
            <person name="Kageyama Y"/>
            <person name="Nozu R"/>
            <person name="Adachi N"/>
            <person name="Nishimura O"/>
            <person name="Nakagawa R"/>
            <person name="Tanegashima C"/>
            <person name="Kiyatake I"/>
            <person name="Matsumoto R"/>
            <person name="Murakumo K"/>
            <person name="Nishida K"/>
            <person name="Terakita A"/>
            <person name="Kuratani S"/>
            <person name="Sato K"/>
            <person name="Hyodo S Kuraku.S."/>
        </authorList>
    </citation>
    <scope>NUCLEOTIDE SEQUENCE [LARGE SCALE GENOMIC DNA]</scope>
</reference>
<dbReference type="AlphaFoldDB" id="A0A401T0E5"/>
<proteinExistence type="predicted"/>